<organism evidence="1 2">
    <name type="scientific">Thermanaerovibrio velox DSM 12556</name>
    <dbReference type="NCBI Taxonomy" id="926567"/>
    <lineage>
        <taxon>Bacteria</taxon>
        <taxon>Thermotogati</taxon>
        <taxon>Synergistota</taxon>
        <taxon>Synergistia</taxon>
        <taxon>Synergistales</taxon>
        <taxon>Synergistaceae</taxon>
        <taxon>Thermanaerovibrio</taxon>
    </lineage>
</organism>
<dbReference type="PANTHER" id="PTHR43169:SF2">
    <property type="entry name" value="NAD_GMP SYNTHASE DOMAIN-CONTAINING PROTEIN"/>
    <property type="match status" value="1"/>
</dbReference>
<dbReference type="InterPro" id="IPR014729">
    <property type="entry name" value="Rossmann-like_a/b/a_fold"/>
</dbReference>
<keyword evidence="2" id="KW-1185">Reference proteome</keyword>
<dbReference type="InterPro" id="IPR052188">
    <property type="entry name" value="Ni-pincer_cofactor_biosynth"/>
</dbReference>
<name>H0UR53_9BACT</name>
<accession>H0UR53</accession>
<dbReference type="SUPFAM" id="SSF52402">
    <property type="entry name" value="Adenine nucleotide alpha hydrolases-like"/>
    <property type="match status" value="1"/>
</dbReference>
<dbReference type="HOGENOM" id="CLU_061181_0_2_0"/>
<dbReference type="eggNOG" id="COG1606">
    <property type="taxonomic scope" value="Bacteria"/>
</dbReference>
<sequence length="280" mass="31783">METRLAKGIEGIRMELGSARFRGIGIIFSGSPGSVLLARIAGEVMGRDRVKLILVRSPLWHREALDFAARWAEEFNFQVLTVEIEEEGLQEVLENRPDRCYLCRKLMHRIIAGALPDRWGICDPLTVETLITQKYGTRACSEDRIMLPLGDHGMGKFEVVRALSAMGLHWRGYRGVKCLAQMAYPGLSLKDRGMERLKVLGEVQHWVLGRYELKLLDHDTAVLKPLSDKPWGWEAVRDRLLAEGFKRVLMDVTHPAQPQMGTPMPEPPVPIRLLHQSPFE</sequence>
<dbReference type="PANTHER" id="PTHR43169">
    <property type="entry name" value="EXSB FAMILY PROTEIN"/>
    <property type="match status" value="1"/>
</dbReference>
<evidence type="ECO:0000313" key="2">
    <source>
        <dbReference type="Proteomes" id="UP000005730"/>
    </source>
</evidence>
<dbReference type="Gene3D" id="3.40.50.620">
    <property type="entry name" value="HUPs"/>
    <property type="match status" value="1"/>
</dbReference>
<protein>
    <submittedName>
        <fullName evidence="1">PP-loop superfamily ATP-utilizing enzyme</fullName>
    </submittedName>
</protein>
<dbReference type="RefSeq" id="WP_006584384.1">
    <property type="nucleotide sequence ID" value="NZ_CM001377.1"/>
</dbReference>
<evidence type="ECO:0000313" key="1">
    <source>
        <dbReference type="EMBL" id="EHM10890.1"/>
    </source>
</evidence>
<dbReference type="EMBL" id="CM001377">
    <property type="protein sequence ID" value="EHM10890.1"/>
    <property type="molecule type" value="Genomic_DNA"/>
</dbReference>
<proteinExistence type="predicted"/>
<dbReference type="AlphaFoldDB" id="H0UR53"/>
<dbReference type="STRING" id="926567.TheveDRAFT_1772"/>
<gene>
    <name evidence="1" type="ORF">TheveDRAFT_1772</name>
</gene>
<reference evidence="1 2" key="1">
    <citation type="submission" date="2011-10" db="EMBL/GenBank/DDBJ databases">
        <title>The Noncontiguous Finished genome of Thermanaerovibrio velox DSM 12556.</title>
        <authorList>
            <consortium name="US DOE Joint Genome Institute (JGI-PGF)"/>
            <person name="Lucas S."/>
            <person name="Copeland A."/>
            <person name="Lapidus A."/>
            <person name="Glavina del Rio T."/>
            <person name="Dalin E."/>
            <person name="Tice H."/>
            <person name="Bruce D."/>
            <person name="Goodwin L."/>
            <person name="Pitluck S."/>
            <person name="Peters L."/>
            <person name="Mikhailova N."/>
            <person name="Teshima H."/>
            <person name="Kyrpides N."/>
            <person name="Mavromatis K."/>
            <person name="Ivanova N."/>
            <person name="Markowitz V."/>
            <person name="Cheng J.-F."/>
            <person name="Hugenholtz P."/>
            <person name="Woyke T."/>
            <person name="Wu D."/>
            <person name="Spring S."/>
            <person name="Brambilla E.-M."/>
            <person name="Klenk H.-P."/>
            <person name="Eisen J.A."/>
        </authorList>
    </citation>
    <scope>NUCLEOTIDE SEQUENCE [LARGE SCALE GENOMIC DNA]</scope>
    <source>
        <strain evidence="1 2">DSM 12556</strain>
    </source>
</reference>
<dbReference type="Proteomes" id="UP000005730">
    <property type="component" value="Chromosome"/>
</dbReference>
<dbReference type="OrthoDB" id="9776919at2"/>